<name>A0A3L6FMP4_MAIZE</name>
<dbReference type="EMBL" id="NCVQ01000004">
    <property type="protein sequence ID" value="PWZ34409.1"/>
    <property type="molecule type" value="Genomic_DNA"/>
</dbReference>
<evidence type="ECO:0000313" key="2">
    <source>
        <dbReference type="Proteomes" id="UP000251960"/>
    </source>
</evidence>
<dbReference type="AlphaFoldDB" id="A0A3L6FMP4"/>
<protein>
    <submittedName>
        <fullName evidence="1">Uncharacterized protein</fullName>
    </submittedName>
</protein>
<reference evidence="1 2" key="1">
    <citation type="journal article" date="2018" name="Nat. Genet.">
        <title>Extensive intraspecific gene order and gene structural variations between Mo17 and other maize genomes.</title>
        <authorList>
            <person name="Sun S."/>
            <person name="Zhou Y."/>
            <person name="Chen J."/>
            <person name="Shi J."/>
            <person name="Zhao H."/>
            <person name="Zhao H."/>
            <person name="Song W."/>
            <person name="Zhang M."/>
            <person name="Cui Y."/>
            <person name="Dong X."/>
            <person name="Liu H."/>
            <person name="Ma X."/>
            <person name="Jiao Y."/>
            <person name="Wang B."/>
            <person name="Wei X."/>
            <person name="Stein J.C."/>
            <person name="Glaubitz J.C."/>
            <person name="Lu F."/>
            <person name="Yu G."/>
            <person name="Liang C."/>
            <person name="Fengler K."/>
            <person name="Li B."/>
            <person name="Rafalski A."/>
            <person name="Schnable P.S."/>
            <person name="Ware D.H."/>
            <person name="Buckler E.S."/>
            <person name="Lai J."/>
        </authorList>
    </citation>
    <scope>NUCLEOTIDE SEQUENCE [LARGE SCALE GENOMIC DNA]</scope>
    <source>
        <strain evidence="2">cv. Missouri 17</strain>
        <tissue evidence="1">Seedling</tissue>
    </source>
</reference>
<proteinExistence type="predicted"/>
<organism evidence="1 2">
    <name type="scientific">Zea mays</name>
    <name type="common">Maize</name>
    <dbReference type="NCBI Taxonomy" id="4577"/>
    <lineage>
        <taxon>Eukaryota</taxon>
        <taxon>Viridiplantae</taxon>
        <taxon>Streptophyta</taxon>
        <taxon>Embryophyta</taxon>
        <taxon>Tracheophyta</taxon>
        <taxon>Spermatophyta</taxon>
        <taxon>Magnoliopsida</taxon>
        <taxon>Liliopsida</taxon>
        <taxon>Poales</taxon>
        <taxon>Poaceae</taxon>
        <taxon>PACMAD clade</taxon>
        <taxon>Panicoideae</taxon>
        <taxon>Andropogonodae</taxon>
        <taxon>Andropogoneae</taxon>
        <taxon>Tripsacinae</taxon>
        <taxon>Zea</taxon>
    </lineage>
</organism>
<sequence length="83" mass="9363">MHKRLNSIIILGAWAIWKHRNRCVFSGINPNITEVFCPVKDEINLWTFAGARCVSNILALQQSNERFPLGPVGQGSSFLFYGI</sequence>
<dbReference type="Proteomes" id="UP000251960">
    <property type="component" value="Chromosome 3"/>
</dbReference>
<comment type="caution">
    <text evidence="1">The sequence shown here is derived from an EMBL/GenBank/DDBJ whole genome shotgun (WGS) entry which is preliminary data.</text>
</comment>
<gene>
    <name evidence="1" type="ORF">Zm00014a_024768</name>
</gene>
<accession>A0A3L6FMP4</accession>
<evidence type="ECO:0000313" key="1">
    <source>
        <dbReference type="EMBL" id="PWZ34409.1"/>
    </source>
</evidence>